<proteinExistence type="predicted"/>
<reference evidence="1 2" key="1">
    <citation type="submission" date="2018-05" db="EMBL/GenBank/DDBJ databases">
        <title>Chitinophaga sp. K3CV102501T nov., isolated from isolated from a monsoon evergreen broad-leaved forest soil.</title>
        <authorList>
            <person name="Lv Y."/>
        </authorList>
    </citation>
    <scope>NUCLEOTIDE SEQUENCE [LARGE SCALE GENOMIC DNA]</scope>
    <source>
        <strain evidence="1 2">GDMCC 1.1325</strain>
    </source>
</reference>
<dbReference type="Proteomes" id="UP000253410">
    <property type="component" value="Unassembled WGS sequence"/>
</dbReference>
<evidence type="ECO:0000313" key="2">
    <source>
        <dbReference type="Proteomes" id="UP000253410"/>
    </source>
</evidence>
<name>A0A365XY56_9BACT</name>
<keyword evidence="2" id="KW-1185">Reference proteome</keyword>
<dbReference type="EMBL" id="QFFJ01000001">
    <property type="protein sequence ID" value="RBL91160.1"/>
    <property type="molecule type" value="Genomic_DNA"/>
</dbReference>
<gene>
    <name evidence="1" type="ORF">DF182_00620</name>
</gene>
<dbReference type="RefSeq" id="WP_113613759.1">
    <property type="nucleotide sequence ID" value="NZ_QFFJ01000001.1"/>
</dbReference>
<accession>A0A365XY56</accession>
<protein>
    <submittedName>
        <fullName evidence="1">Uncharacterized protein</fullName>
    </submittedName>
</protein>
<organism evidence="1 2">
    <name type="scientific">Chitinophaga flava</name>
    <dbReference type="NCBI Taxonomy" id="2259036"/>
    <lineage>
        <taxon>Bacteria</taxon>
        <taxon>Pseudomonadati</taxon>
        <taxon>Bacteroidota</taxon>
        <taxon>Chitinophagia</taxon>
        <taxon>Chitinophagales</taxon>
        <taxon>Chitinophagaceae</taxon>
        <taxon>Chitinophaga</taxon>
    </lineage>
</organism>
<evidence type="ECO:0000313" key="1">
    <source>
        <dbReference type="EMBL" id="RBL91160.1"/>
    </source>
</evidence>
<dbReference type="AlphaFoldDB" id="A0A365XY56"/>
<comment type="caution">
    <text evidence="1">The sequence shown here is derived from an EMBL/GenBank/DDBJ whole genome shotgun (WGS) entry which is preliminary data.</text>
</comment>
<dbReference type="OrthoDB" id="883703at2"/>
<sequence length="197" mass="21662">MSFLNEYEFNPEFFQETGELEMEGELASRLLNIASEQEFENFLGNIWDAGKRLYNSPQGQAIKKDFINGAKSFGKKMLPSLSKNLRQYLGGSTGAKTGNTMASGSSNWLFGGVSENDAVDYVRVIRNAAQYLQQALKKGNTINQAGGSRVLVTQAINQAARPIISRNPTVSVSSNSAFKKQGTWTRKGSMLILHNVI</sequence>